<gene>
    <name evidence="2" type="ORF">CDAR_409851</name>
</gene>
<accession>A0AAV4U1L6</accession>
<dbReference type="EMBL" id="BPLQ01010580">
    <property type="protein sequence ID" value="GIY51694.1"/>
    <property type="molecule type" value="Genomic_DNA"/>
</dbReference>
<reference evidence="2 3" key="1">
    <citation type="submission" date="2021-06" db="EMBL/GenBank/DDBJ databases">
        <title>Caerostris darwini draft genome.</title>
        <authorList>
            <person name="Kono N."/>
            <person name="Arakawa K."/>
        </authorList>
    </citation>
    <scope>NUCLEOTIDE SEQUENCE [LARGE SCALE GENOMIC DNA]</scope>
</reference>
<dbReference type="AlphaFoldDB" id="A0AAV4U1L6"/>
<keyword evidence="3" id="KW-1185">Reference proteome</keyword>
<protein>
    <submittedName>
        <fullName evidence="2">Uncharacterized protein</fullName>
    </submittedName>
</protein>
<sequence>MALRLAAPKNAVPPNRKNDCADASGKIMFSDSSENGKKELDSDSEDCDLPNKRFRVSLREFHEYTGLKDVCDGMMTWSS</sequence>
<evidence type="ECO:0000313" key="3">
    <source>
        <dbReference type="Proteomes" id="UP001054837"/>
    </source>
</evidence>
<evidence type="ECO:0000256" key="1">
    <source>
        <dbReference type="SAM" id="MobiDB-lite"/>
    </source>
</evidence>
<proteinExistence type="predicted"/>
<evidence type="ECO:0000313" key="2">
    <source>
        <dbReference type="EMBL" id="GIY51694.1"/>
    </source>
</evidence>
<feature type="region of interest" description="Disordered" evidence="1">
    <location>
        <begin position="1"/>
        <end position="46"/>
    </location>
</feature>
<name>A0AAV4U1L6_9ARAC</name>
<dbReference type="Proteomes" id="UP001054837">
    <property type="component" value="Unassembled WGS sequence"/>
</dbReference>
<organism evidence="2 3">
    <name type="scientific">Caerostris darwini</name>
    <dbReference type="NCBI Taxonomy" id="1538125"/>
    <lineage>
        <taxon>Eukaryota</taxon>
        <taxon>Metazoa</taxon>
        <taxon>Ecdysozoa</taxon>
        <taxon>Arthropoda</taxon>
        <taxon>Chelicerata</taxon>
        <taxon>Arachnida</taxon>
        <taxon>Araneae</taxon>
        <taxon>Araneomorphae</taxon>
        <taxon>Entelegynae</taxon>
        <taxon>Araneoidea</taxon>
        <taxon>Araneidae</taxon>
        <taxon>Caerostris</taxon>
    </lineage>
</organism>
<comment type="caution">
    <text evidence="2">The sequence shown here is derived from an EMBL/GenBank/DDBJ whole genome shotgun (WGS) entry which is preliminary data.</text>
</comment>